<evidence type="ECO:0008006" key="4">
    <source>
        <dbReference type="Google" id="ProtNLM"/>
    </source>
</evidence>
<dbReference type="EMBL" id="CM016553">
    <property type="protein sequence ID" value="TKW33504.1"/>
    <property type="molecule type" value="Genomic_DNA"/>
</dbReference>
<dbReference type="OMA" id="ESPRYLH"/>
<feature type="region of interest" description="Disordered" evidence="1">
    <location>
        <begin position="67"/>
        <end position="171"/>
    </location>
</feature>
<feature type="compositionally biased region" description="Low complexity" evidence="1">
    <location>
        <begin position="93"/>
        <end position="107"/>
    </location>
</feature>
<keyword evidence="3" id="KW-1185">Reference proteome</keyword>
<feature type="compositionally biased region" description="Basic and acidic residues" evidence="1">
    <location>
        <begin position="152"/>
        <end position="171"/>
    </location>
</feature>
<dbReference type="Gramene" id="TKW33504">
    <property type="protein sequence ID" value="TKW33504"/>
    <property type="gene ID" value="SEVIR_2G240700v2"/>
</dbReference>
<evidence type="ECO:0000313" key="3">
    <source>
        <dbReference type="Proteomes" id="UP000298652"/>
    </source>
</evidence>
<sequence length="289" mass="32723">MLLWQAVQSSPELFYQPMIRKPTDRYPVLPQESPRYLHSPSCRRVCSIIASFLALIAHFTHRRWHSHSRHAAGDDRRPPNPNTPRVSMTTQANPAPLLSSRPNPSLPLHRRPRLPHPPAAANTTGAAPSPDWFRPRRPPDPDPSTSAGGRVAARDPGVRVKAKEGAEEEKGKRRRWWERWSGDKESYLVDDVEPLPIPMTVPGTEPISREELDRRLSCDVEIEDCKTVSYEWTGKCRSCQGTGLVSYFRKKGKETICKCVPCAGIGYVRKITLREEIQKMDELDNGKPP</sequence>
<dbReference type="PANTHER" id="PTHR36035">
    <property type="entry name" value="PROTEIN DISULFIDE-ISOMERASE SCO2"/>
    <property type="match status" value="1"/>
</dbReference>
<proteinExistence type="predicted"/>
<dbReference type="PANTHER" id="PTHR36035:SF1">
    <property type="entry name" value="PROTEIN DISULFIDE-ISOMERASE SCO2"/>
    <property type="match status" value="1"/>
</dbReference>
<gene>
    <name evidence="2" type="ORF">SEVIR_2G240700v2</name>
</gene>
<name>A0A4U6VWT6_SETVI</name>
<protein>
    <recommendedName>
        <fullName evidence="4">Protein disulfide-isomerase</fullName>
    </recommendedName>
</protein>
<dbReference type="Proteomes" id="UP000298652">
    <property type="component" value="Chromosome 2"/>
</dbReference>
<accession>A0A4U6VWT6</accession>
<dbReference type="AlphaFoldDB" id="A0A4U6VWT6"/>
<reference evidence="2" key="1">
    <citation type="submission" date="2019-03" db="EMBL/GenBank/DDBJ databases">
        <title>WGS assembly of Setaria viridis.</title>
        <authorList>
            <person name="Huang P."/>
            <person name="Jenkins J."/>
            <person name="Grimwood J."/>
            <person name="Barry K."/>
            <person name="Healey A."/>
            <person name="Mamidi S."/>
            <person name="Sreedasyam A."/>
            <person name="Shu S."/>
            <person name="Feldman M."/>
            <person name="Wu J."/>
            <person name="Yu Y."/>
            <person name="Chen C."/>
            <person name="Johnson J."/>
            <person name="Rokhsar D."/>
            <person name="Baxter I."/>
            <person name="Schmutz J."/>
            <person name="Brutnell T."/>
            <person name="Kellogg E."/>
        </authorList>
    </citation>
    <scope>NUCLEOTIDE SEQUENCE [LARGE SCALE GENOMIC DNA]</scope>
</reference>
<dbReference type="InterPro" id="IPR037477">
    <property type="entry name" value="SCO2"/>
</dbReference>
<evidence type="ECO:0000313" key="2">
    <source>
        <dbReference type="EMBL" id="TKW33504.1"/>
    </source>
</evidence>
<organism evidence="2 3">
    <name type="scientific">Setaria viridis</name>
    <name type="common">Green bristlegrass</name>
    <name type="synonym">Setaria italica subsp. viridis</name>
    <dbReference type="NCBI Taxonomy" id="4556"/>
    <lineage>
        <taxon>Eukaryota</taxon>
        <taxon>Viridiplantae</taxon>
        <taxon>Streptophyta</taxon>
        <taxon>Embryophyta</taxon>
        <taxon>Tracheophyta</taxon>
        <taxon>Spermatophyta</taxon>
        <taxon>Magnoliopsida</taxon>
        <taxon>Liliopsida</taxon>
        <taxon>Poales</taxon>
        <taxon>Poaceae</taxon>
        <taxon>PACMAD clade</taxon>
        <taxon>Panicoideae</taxon>
        <taxon>Panicodae</taxon>
        <taxon>Paniceae</taxon>
        <taxon>Cenchrinae</taxon>
        <taxon>Setaria</taxon>
    </lineage>
</organism>
<feature type="compositionally biased region" description="Low complexity" evidence="1">
    <location>
        <begin position="119"/>
        <end position="132"/>
    </location>
</feature>
<evidence type="ECO:0000256" key="1">
    <source>
        <dbReference type="SAM" id="MobiDB-lite"/>
    </source>
</evidence>